<accession>A0A9N9EG63</accession>
<protein>
    <submittedName>
        <fullName evidence="2">23308_t:CDS:1</fullName>
    </submittedName>
</protein>
<dbReference type="AlphaFoldDB" id="A0A9N9EG63"/>
<evidence type="ECO:0000313" key="3">
    <source>
        <dbReference type="Proteomes" id="UP000789405"/>
    </source>
</evidence>
<keyword evidence="3" id="KW-1185">Reference proteome</keyword>
<evidence type="ECO:0000256" key="1">
    <source>
        <dbReference type="SAM" id="MobiDB-lite"/>
    </source>
</evidence>
<comment type="caution">
    <text evidence="2">The sequence shown here is derived from an EMBL/GenBank/DDBJ whole genome shotgun (WGS) entry which is preliminary data.</text>
</comment>
<dbReference type="Proteomes" id="UP000789405">
    <property type="component" value="Unassembled WGS sequence"/>
</dbReference>
<organism evidence="2 3">
    <name type="scientific">Dentiscutata erythropus</name>
    <dbReference type="NCBI Taxonomy" id="1348616"/>
    <lineage>
        <taxon>Eukaryota</taxon>
        <taxon>Fungi</taxon>
        <taxon>Fungi incertae sedis</taxon>
        <taxon>Mucoromycota</taxon>
        <taxon>Glomeromycotina</taxon>
        <taxon>Glomeromycetes</taxon>
        <taxon>Diversisporales</taxon>
        <taxon>Gigasporaceae</taxon>
        <taxon>Dentiscutata</taxon>
    </lineage>
</organism>
<feature type="region of interest" description="Disordered" evidence="1">
    <location>
        <begin position="25"/>
        <end position="47"/>
    </location>
</feature>
<sequence length="47" mass="5389">YGRNGGNQQNLWWKSMVEVHKTEESSMAKVTGLHKTEESSMAKVTRH</sequence>
<reference evidence="2" key="1">
    <citation type="submission" date="2021-06" db="EMBL/GenBank/DDBJ databases">
        <authorList>
            <person name="Kallberg Y."/>
            <person name="Tangrot J."/>
            <person name="Rosling A."/>
        </authorList>
    </citation>
    <scope>NUCLEOTIDE SEQUENCE</scope>
    <source>
        <strain evidence="2">MA453B</strain>
    </source>
</reference>
<name>A0A9N9EG63_9GLOM</name>
<evidence type="ECO:0000313" key="2">
    <source>
        <dbReference type="EMBL" id="CAG8672759.1"/>
    </source>
</evidence>
<feature type="non-terminal residue" evidence="2">
    <location>
        <position position="47"/>
    </location>
</feature>
<dbReference type="EMBL" id="CAJVPY010006965">
    <property type="protein sequence ID" value="CAG8672759.1"/>
    <property type="molecule type" value="Genomic_DNA"/>
</dbReference>
<gene>
    <name evidence="2" type="ORF">DERYTH_LOCUS11341</name>
</gene>
<proteinExistence type="predicted"/>